<dbReference type="Pfam" id="PF04978">
    <property type="entry name" value="MST"/>
    <property type="match status" value="1"/>
</dbReference>
<dbReference type="SUPFAM" id="SSF109854">
    <property type="entry name" value="DinB/YfiT-like putative metalloenzymes"/>
    <property type="match status" value="1"/>
</dbReference>
<organism evidence="2 3">
    <name type="scientific">Kribbella pittospori</name>
    <dbReference type="NCBI Taxonomy" id="722689"/>
    <lineage>
        <taxon>Bacteria</taxon>
        <taxon>Bacillati</taxon>
        <taxon>Actinomycetota</taxon>
        <taxon>Actinomycetes</taxon>
        <taxon>Propionibacteriales</taxon>
        <taxon>Kribbellaceae</taxon>
        <taxon>Kribbella</taxon>
    </lineage>
</organism>
<dbReference type="InterPro" id="IPR007061">
    <property type="entry name" value="MST-like"/>
</dbReference>
<evidence type="ECO:0000256" key="1">
    <source>
        <dbReference type="SAM" id="MobiDB-lite"/>
    </source>
</evidence>
<proteinExistence type="predicted"/>
<evidence type="ECO:0000313" key="2">
    <source>
        <dbReference type="EMBL" id="TCC61225.1"/>
    </source>
</evidence>
<sequence length="189" mass="21674">MIDDFAKAYLHDELRWVRESLLFKLDGLPEYDVRRPLTKTGTNLLGLIKHLTMSEARYFGGVFDRPYPERLPQFDDPGYANHHYMWVAEQESRADIVDGYQRAWAHSDATIEALPIDSPGFVPWWPRPHVKLFNVMVHIVGETNRHAGHADILREQLDGTVGSGPVTTPDDTDWEAHRSRVEEAARKAT</sequence>
<feature type="compositionally biased region" description="Basic and acidic residues" evidence="1">
    <location>
        <begin position="174"/>
        <end position="189"/>
    </location>
</feature>
<comment type="caution">
    <text evidence="2">The sequence shown here is derived from an EMBL/GenBank/DDBJ whole genome shotgun (WGS) entry which is preliminary data.</text>
</comment>
<dbReference type="Proteomes" id="UP000291144">
    <property type="component" value="Unassembled WGS sequence"/>
</dbReference>
<dbReference type="OrthoDB" id="4548523at2"/>
<reference evidence="2 3" key="1">
    <citation type="submission" date="2019-02" db="EMBL/GenBank/DDBJ databases">
        <title>Kribbella capetownensis sp. nov. and Kribbella speibonae sp. nov., isolated from soil.</title>
        <authorList>
            <person name="Curtis S.M."/>
            <person name="Norton I."/>
            <person name="Everest G.J."/>
            <person name="Meyers P.R."/>
        </authorList>
    </citation>
    <scope>NUCLEOTIDE SEQUENCE [LARGE SCALE GENOMIC DNA]</scope>
    <source>
        <strain evidence="2 3">NRRL B-24813</strain>
    </source>
</reference>
<dbReference type="AlphaFoldDB" id="A0A4R0KYI1"/>
<dbReference type="RefSeq" id="WP_131357520.1">
    <property type="nucleotide sequence ID" value="NZ_SJKB01000005.1"/>
</dbReference>
<accession>A0A4R0KYI1</accession>
<feature type="region of interest" description="Disordered" evidence="1">
    <location>
        <begin position="158"/>
        <end position="189"/>
    </location>
</feature>
<protein>
    <submittedName>
        <fullName evidence="2">DinB family protein</fullName>
    </submittedName>
</protein>
<gene>
    <name evidence="2" type="ORF">E0H73_18450</name>
</gene>
<evidence type="ECO:0000313" key="3">
    <source>
        <dbReference type="Proteomes" id="UP000291144"/>
    </source>
</evidence>
<dbReference type="InterPro" id="IPR034660">
    <property type="entry name" value="DinB/YfiT-like"/>
</dbReference>
<name>A0A4R0KYI1_9ACTN</name>
<keyword evidence="3" id="KW-1185">Reference proteome</keyword>
<dbReference type="Gene3D" id="1.20.120.450">
    <property type="entry name" value="dinb family like domain"/>
    <property type="match status" value="1"/>
</dbReference>
<dbReference type="EMBL" id="SJKB01000005">
    <property type="protein sequence ID" value="TCC61225.1"/>
    <property type="molecule type" value="Genomic_DNA"/>
</dbReference>